<keyword evidence="8" id="KW-1185">Reference proteome</keyword>
<reference evidence="6" key="2">
    <citation type="submission" date="2024-04" db="EMBL/GenBank/DDBJ databases">
        <authorList>
            <person name="Chen Y."/>
            <person name="Shah S."/>
            <person name="Dougan E. K."/>
            <person name="Thang M."/>
            <person name="Chan C."/>
        </authorList>
    </citation>
    <scope>NUCLEOTIDE SEQUENCE [LARGE SCALE GENOMIC DNA]</scope>
</reference>
<reference evidence="5" key="1">
    <citation type="submission" date="2022-10" db="EMBL/GenBank/DDBJ databases">
        <authorList>
            <person name="Chen Y."/>
            <person name="Dougan E. K."/>
            <person name="Chan C."/>
            <person name="Rhodes N."/>
            <person name="Thang M."/>
        </authorList>
    </citation>
    <scope>NUCLEOTIDE SEQUENCE</scope>
</reference>
<protein>
    <submittedName>
        <fullName evidence="7">Ubiquitin-conjugating enzyme E2-17 kDa (E 2 ubiquitin-conjugating enzyme D1) (Protein effete) (Ubiquitin carrier protein) (Ubiquitin-protein ligase)</fullName>
    </submittedName>
</protein>
<dbReference type="SMART" id="SM00212">
    <property type="entry name" value="UBCc"/>
    <property type="match status" value="1"/>
</dbReference>
<accession>A0A9P1DI33</accession>
<dbReference type="EMBL" id="CAMXCT010004857">
    <property type="protein sequence ID" value="CAI4010581.1"/>
    <property type="molecule type" value="Genomic_DNA"/>
</dbReference>
<dbReference type="Pfam" id="PF13621">
    <property type="entry name" value="Cupin_8"/>
    <property type="match status" value="1"/>
</dbReference>
<dbReference type="InterPro" id="IPR050113">
    <property type="entry name" value="Ub_conjugating_enzyme"/>
</dbReference>
<evidence type="ECO:0000313" key="8">
    <source>
        <dbReference type="Proteomes" id="UP001152797"/>
    </source>
</evidence>
<dbReference type="SUPFAM" id="SSF54495">
    <property type="entry name" value="UBC-like"/>
    <property type="match status" value="1"/>
</dbReference>
<comment type="caution">
    <text evidence="5">The sequence shown here is derived from an EMBL/GenBank/DDBJ whole genome shotgun (WGS) entry which is preliminary data.</text>
</comment>
<evidence type="ECO:0000313" key="7">
    <source>
        <dbReference type="EMBL" id="CAL4797893.1"/>
    </source>
</evidence>
<sequence>MNIRLTRLFVVYVVRAYVFNVVALLWVSYGQLQLRVCVSSVSYELDVACHCPCLFQEREEQRGDAHTILAKHPAGEVFWTFGSDSDSEEASPARRRDGPTEVTRDGSSDEDSHRPMAKGKAKAPSYSSDSASSGDDSIDLPGTGPVGSSGPSGPSAKAKAVPAVPIVSAHDADDAGTSQKVPAACEAAEVRRHGHEVFMMSAGARRGAVFPWALASGIVHDRRAARPPDVCKTSMLTLRSMLLWQLWVCGPESWKLLLTAASGPKVVIWTMAANKDAIANAPAGRMYEAHRASESFHHFQMVFGRETGGKTASPQDPRSSKSVQATILIFNGGHPEVSVLPDTVPTMKQLQWPASKTFGFMCMKKYVPPEMTRFANFMWSWPYILAVVLGLLAVGLHFQRQEDRSAHADARAEKLLRQFVASGRPERFRAEELPTAALLQWSPELGSLAAVAPRLKDVWVKDAQENITRFTYFVESRTLGPLLRAAGAGAGHAVVPEMATRRLLEGCSEDKKRYFYSGLAEGADGLVHSGAKPLVDQFLKVISSLAPVPPEAKANVWISCPSTGASTHYDLGYNVVLQLYGSKTFELLPSEAFLELQIPPTGHPYARQVLKEGGYNFSSFELQQGDALYVPPLWAHRTTTGKGMSISLNIFIGSAAEQVAEQLTTLALPFEASWPGDMMQAAASLYLQVILKEVGIGLEHVAARWNLVELQEEDAASCSGLNIEMTTRAKIHNRGKEAASVLQVLPPEHRIPIALDYADDVLLGVLNPKVIRNVVLECLISEQIVSKKTCACTGCAGMWESIKIIKPSGIVAAVDEADQTVKLEQLVNTQDGFIRIEDTQWLPWDAISRASENLEELRAALEEAWMPLDVPASSKKMESEKDAAQKAADLAWTAKSGCDFPFDLVITSINGKEVRVPVVSLSDRLEQVRQTVASHFGKVSKQIRLSINQEMLPETGTLERIADMLAVTQCLQVVIVKRQLASPVVKRLRKEERDFDATGFDFELFSVPNPDVEPISDTMEAIIAGPAKSPYEGGTFRLRIQVPPDYPFRPPRVKFLTQIWIPSVHPQHGSIDLDILSDKWSPALSIAKVIRSIVYMLQDPSDNACENQDALQQIQQHGMEMFNDQARKWTRMYAM</sequence>
<evidence type="ECO:0000259" key="4">
    <source>
        <dbReference type="PROSITE" id="PS51184"/>
    </source>
</evidence>
<dbReference type="EMBL" id="CAMXCT030004857">
    <property type="protein sequence ID" value="CAL4797893.1"/>
    <property type="molecule type" value="Genomic_DNA"/>
</dbReference>
<keyword evidence="2" id="KW-1133">Transmembrane helix</keyword>
<organism evidence="5">
    <name type="scientific">Cladocopium goreaui</name>
    <dbReference type="NCBI Taxonomy" id="2562237"/>
    <lineage>
        <taxon>Eukaryota</taxon>
        <taxon>Sar</taxon>
        <taxon>Alveolata</taxon>
        <taxon>Dinophyceae</taxon>
        <taxon>Suessiales</taxon>
        <taxon>Symbiodiniaceae</taxon>
        <taxon>Cladocopium</taxon>
    </lineage>
</organism>
<dbReference type="AlphaFoldDB" id="A0A9P1DI33"/>
<dbReference type="OrthoDB" id="9993688at2759"/>
<keyword evidence="2" id="KW-0472">Membrane</keyword>
<evidence type="ECO:0000256" key="2">
    <source>
        <dbReference type="SAM" id="Phobius"/>
    </source>
</evidence>
<feature type="compositionally biased region" description="Low complexity" evidence="1">
    <location>
        <begin position="125"/>
        <end position="161"/>
    </location>
</feature>
<dbReference type="PROSITE" id="PS50127">
    <property type="entry name" value="UBC_2"/>
    <property type="match status" value="1"/>
</dbReference>
<feature type="compositionally biased region" description="Basic and acidic residues" evidence="1">
    <location>
        <begin position="91"/>
        <end position="114"/>
    </location>
</feature>
<proteinExistence type="predicted"/>
<evidence type="ECO:0000313" key="6">
    <source>
        <dbReference type="EMBL" id="CAL1163956.1"/>
    </source>
</evidence>
<feature type="domain" description="JmjC" evidence="4">
    <location>
        <begin position="515"/>
        <end position="671"/>
    </location>
</feature>
<dbReference type="Gene3D" id="2.60.120.650">
    <property type="entry name" value="Cupin"/>
    <property type="match status" value="1"/>
</dbReference>
<dbReference type="InterPro" id="IPR000608">
    <property type="entry name" value="UBC"/>
</dbReference>
<dbReference type="Pfam" id="PF00179">
    <property type="entry name" value="UQ_con"/>
    <property type="match status" value="1"/>
</dbReference>
<evidence type="ECO:0000256" key="1">
    <source>
        <dbReference type="SAM" id="MobiDB-lite"/>
    </source>
</evidence>
<feature type="region of interest" description="Disordered" evidence="1">
    <location>
        <begin position="81"/>
        <end position="161"/>
    </location>
</feature>
<evidence type="ECO:0000313" key="5">
    <source>
        <dbReference type="EMBL" id="CAI4010581.1"/>
    </source>
</evidence>
<evidence type="ECO:0000259" key="3">
    <source>
        <dbReference type="PROSITE" id="PS50127"/>
    </source>
</evidence>
<dbReference type="Proteomes" id="UP001152797">
    <property type="component" value="Unassembled WGS sequence"/>
</dbReference>
<feature type="domain" description="UBC core" evidence="3">
    <location>
        <begin position="983"/>
        <end position="1135"/>
    </location>
</feature>
<dbReference type="SUPFAM" id="SSF51197">
    <property type="entry name" value="Clavaminate synthase-like"/>
    <property type="match status" value="1"/>
</dbReference>
<dbReference type="InterPro" id="IPR003347">
    <property type="entry name" value="JmjC_dom"/>
</dbReference>
<dbReference type="InterPro" id="IPR041667">
    <property type="entry name" value="Cupin_8"/>
</dbReference>
<keyword evidence="7" id="KW-0436">Ligase</keyword>
<gene>
    <name evidence="5" type="ORF">C1SCF055_LOCUS35839</name>
</gene>
<dbReference type="Gene3D" id="3.10.110.10">
    <property type="entry name" value="Ubiquitin Conjugating Enzyme"/>
    <property type="match status" value="1"/>
</dbReference>
<name>A0A9P1DI33_9DINO</name>
<dbReference type="GO" id="GO:0016874">
    <property type="term" value="F:ligase activity"/>
    <property type="evidence" value="ECO:0007669"/>
    <property type="project" value="UniProtKB-KW"/>
</dbReference>
<dbReference type="InterPro" id="IPR016135">
    <property type="entry name" value="UBQ-conjugating_enzyme/RWD"/>
</dbReference>
<dbReference type="PROSITE" id="PS51184">
    <property type="entry name" value="JMJC"/>
    <property type="match status" value="1"/>
</dbReference>
<keyword evidence="2" id="KW-0812">Transmembrane</keyword>
<dbReference type="PANTHER" id="PTHR24067">
    <property type="entry name" value="UBIQUITIN-CONJUGATING ENZYME E2"/>
    <property type="match status" value="1"/>
</dbReference>
<dbReference type="EMBL" id="CAMXCT020004857">
    <property type="protein sequence ID" value="CAL1163956.1"/>
    <property type="molecule type" value="Genomic_DNA"/>
</dbReference>
<feature type="transmembrane region" description="Helical" evidence="2">
    <location>
        <begin position="9"/>
        <end position="29"/>
    </location>
</feature>